<dbReference type="Proteomes" id="UP001596104">
    <property type="component" value="Unassembled WGS sequence"/>
</dbReference>
<sequence>MIRLGFALLLAGMASGCASLAPQACAPGQQAMLSAELLFGRKIGDRIGVSEADFRRFVDQEVTPRFPDGLTILDATGQYRDNERSKLIREPSKLVLIAMPDETGNRDKLAAIAEAYKRRFSQQSVGLILKPACASF</sequence>
<protein>
    <submittedName>
        <fullName evidence="2">DUF3574 domain-containing protein</fullName>
    </submittedName>
</protein>
<reference evidence="3" key="1">
    <citation type="journal article" date="2019" name="Int. J. Syst. Evol. Microbiol.">
        <title>The Global Catalogue of Microorganisms (GCM) 10K type strain sequencing project: providing services to taxonomists for standard genome sequencing and annotation.</title>
        <authorList>
            <consortium name="The Broad Institute Genomics Platform"/>
            <consortium name="The Broad Institute Genome Sequencing Center for Infectious Disease"/>
            <person name="Wu L."/>
            <person name="Ma J."/>
        </authorList>
    </citation>
    <scope>NUCLEOTIDE SEQUENCE [LARGE SCALE GENOMIC DNA]</scope>
    <source>
        <strain evidence="3">CGMCC 1.16326</strain>
    </source>
</reference>
<gene>
    <name evidence="2" type="ORF">ACFPPC_08970</name>
</gene>
<evidence type="ECO:0000256" key="1">
    <source>
        <dbReference type="SAM" id="SignalP"/>
    </source>
</evidence>
<dbReference type="Pfam" id="PF12098">
    <property type="entry name" value="DUF3574"/>
    <property type="match status" value="1"/>
</dbReference>
<evidence type="ECO:0000313" key="3">
    <source>
        <dbReference type="Proteomes" id="UP001596104"/>
    </source>
</evidence>
<accession>A0ABW0HBY7</accession>
<dbReference type="EMBL" id="JBHSLV010000016">
    <property type="protein sequence ID" value="MFC5392764.1"/>
    <property type="molecule type" value="Genomic_DNA"/>
</dbReference>
<dbReference type="PROSITE" id="PS51257">
    <property type="entry name" value="PROKAR_LIPOPROTEIN"/>
    <property type="match status" value="1"/>
</dbReference>
<keyword evidence="1" id="KW-0732">Signal</keyword>
<feature type="chain" id="PRO_5046517575" evidence="1">
    <location>
        <begin position="21"/>
        <end position="136"/>
    </location>
</feature>
<organism evidence="2 3">
    <name type="scientific">Bosea vestrisii</name>
    <dbReference type="NCBI Taxonomy" id="151416"/>
    <lineage>
        <taxon>Bacteria</taxon>
        <taxon>Pseudomonadati</taxon>
        <taxon>Pseudomonadota</taxon>
        <taxon>Alphaproteobacteria</taxon>
        <taxon>Hyphomicrobiales</taxon>
        <taxon>Boseaceae</taxon>
        <taxon>Bosea</taxon>
    </lineage>
</organism>
<name>A0ABW0HBY7_9HYPH</name>
<evidence type="ECO:0000313" key="2">
    <source>
        <dbReference type="EMBL" id="MFC5392764.1"/>
    </source>
</evidence>
<dbReference type="RefSeq" id="WP_377007597.1">
    <property type="nucleotide sequence ID" value="NZ_JBHSLV010000016.1"/>
</dbReference>
<keyword evidence="3" id="KW-1185">Reference proteome</keyword>
<proteinExistence type="predicted"/>
<dbReference type="InterPro" id="IPR021957">
    <property type="entry name" value="DUF3574"/>
</dbReference>
<comment type="caution">
    <text evidence="2">The sequence shown here is derived from an EMBL/GenBank/DDBJ whole genome shotgun (WGS) entry which is preliminary data.</text>
</comment>
<feature type="signal peptide" evidence="1">
    <location>
        <begin position="1"/>
        <end position="20"/>
    </location>
</feature>